<proteinExistence type="predicted"/>
<protein>
    <submittedName>
        <fullName evidence="1">Uncharacterized protein</fullName>
    </submittedName>
</protein>
<sequence>MKNIITILLKQKTKHRNTNKIKYNIAKIYNGKD</sequence>
<name>A0A6C0EWG8_9ZZZZ</name>
<dbReference type="AlphaFoldDB" id="A0A6C0EWG8"/>
<dbReference type="EMBL" id="MN738946">
    <property type="protein sequence ID" value="QHT32659.1"/>
    <property type="molecule type" value="Genomic_DNA"/>
</dbReference>
<evidence type="ECO:0000313" key="1">
    <source>
        <dbReference type="EMBL" id="QHT32659.1"/>
    </source>
</evidence>
<accession>A0A6C0EWG8</accession>
<reference evidence="1" key="1">
    <citation type="journal article" date="2020" name="Nature">
        <title>Giant virus diversity and host interactions through global metagenomics.</title>
        <authorList>
            <person name="Schulz F."/>
            <person name="Roux S."/>
            <person name="Paez-Espino D."/>
            <person name="Jungbluth S."/>
            <person name="Walsh D.A."/>
            <person name="Denef V.J."/>
            <person name="McMahon K.D."/>
            <person name="Konstantinidis K.T."/>
            <person name="Eloe-Fadrosh E.A."/>
            <person name="Kyrpides N.C."/>
            <person name="Woyke T."/>
        </authorList>
    </citation>
    <scope>NUCLEOTIDE SEQUENCE</scope>
    <source>
        <strain evidence="1">GVMAG-M-3300009161-30</strain>
    </source>
</reference>
<organism evidence="1">
    <name type="scientific">viral metagenome</name>
    <dbReference type="NCBI Taxonomy" id="1070528"/>
    <lineage>
        <taxon>unclassified sequences</taxon>
        <taxon>metagenomes</taxon>
        <taxon>organismal metagenomes</taxon>
    </lineage>
</organism>